<keyword evidence="1" id="KW-0472">Membrane</keyword>
<accession>A0A367GSF4</accession>
<protein>
    <recommendedName>
        <fullName evidence="4">DUF3667 domain-containing protein</fullName>
    </recommendedName>
</protein>
<dbReference type="Pfam" id="PF12412">
    <property type="entry name" value="DUF3667"/>
    <property type="match status" value="1"/>
</dbReference>
<organism evidence="2 3">
    <name type="scientific">Mucilaginibacter hurinus</name>
    <dbReference type="NCBI Taxonomy" id="2201324"/>
    <lineage>
        <taxon>Bacteria</taxon>
        <taxon>Pseudomonadati</taxon>
        <taxon>Bacteroidota</taxon>
        <taxon>Sphingobacteriia</taxon>
        <taxon>Sphingobacteriales</taxon>
        <taxon>Sphingobacteriaceae</taxon>
        <taxon>Mucilaginibacter</taxon>
    </lineage>
</organism>
<dbReference type="Proteomes" id="UP000253209">
    <property type="component" value="Unassembled WGS sequence"/>
</dbReference>
<dbReference type="EMBL" id="QGDC01000002">
    <property type="protein sequence ID" value="RCH56025.1"/>
    <property type="molecule type" value="Genomic_DNA"/>
</dbReference>
<feature type="transmembrane region" description="Helical" evidence="1">
    <location>
        <begin position="274"/>
        <end position="293"/>
    </location>
</feature>
<comment type="caution">
    <text evidence="2">The sequence shown here is derived from an EMBL/GenBank/DDBJ whole genome shotgun (WGS) entry which is preliminary data.</text>
</comment>
<feature type="transmembrane region" description="Helical" evidence="1">
    <location>
        <begin position="85"/>
        <end position="101"/>
    </location>
</feature>
<feature type="transmembrane region" description="Helical" evidence="1">
    <location>
        <begin position="299"/>
        <end position="318"/>
    </location>
</feature>
<feature type="transmembrane region" description="Helical" evidence="1">
    <location>
        <begin position="243"/>
        <end position="262"/>
    </location>
</feature>
<evidence type="ECO:0000313" key="3">
    <source>
        <dbReference type="Proteomes" id="UP000253209"/>
    </source>
</evidence>
<sequence length="363" mass="42992">MKKRYREEDDCLNCGTRLEGKYCHSCGQENLHLKEHFGHVLTHAVLDYFHFDHQFIHTLKPLLFEPGRLTSEYVAGRRARFLHPVRMYIFISIVYFLLAFSNNNHVVKVNREGHQITTGQTNVADNTIEYTEDNTSYTVYLTDEEKQKIKKAIKSTFKPSKDSSNIGEISDNQFEDAFLSIFTDRADQIDYDNYQEYLRDQSKLPKSQQDGFWNRYIIKKYITWQNDGVNSQKLFTEGVKHNVPKMMFLLLPLFALILKFAFWRNRKYYVEHLIFSFHFHCFIFLLFICVILLKMVLPVSWTLGIELIELIIITWYIYRAFRTFYQRSRFRVISKMIGVSLMYLVVFCLSITLVAVLTALTSV</sequence>
<keyword evidence="1" id="KW-1133">Transmembrane helix</keyword>
<proteinExistence type="predicted"/>
<gene>
    <name evidence="2" type="ORF">DJ568_04565</name>
</gene>
<dbReference type="AlphaFoldDB" id="A0A367GSF4"/>
<evidence type="ECO:0000256" key="1">
    <source>
        <dbReference type="SAM" id="Phobius"/>
    </source>
</evidence>
<dbReference type="InterPro" id="IPR022134">
    <property type="entry name" value="DUF3667"/>
</dbReference>
<name>A0A367GSF4_9SPHI</name>
<dbReference type="OrthoDB" id="675873at2"/>
<keyword evidence="3" id="KW-1185">Reference proteome</keyword>
<keyword evidence="1" id="KW-0812">Transmembrane</keyword>
<feature type="transmembrane region" description="Helical" evidence="1">
    <location>
        <begin position="339"/>
        <end position="360"/>
    </location>
</feature>
<reference evidence="2 3" key="1">
    <citation type="submission" date="2018-05" db="EMBL/GenBank/DDBJ databases">
        <title>Mucilaginibacter hurinus sp. nov., isolated from briquette warehouse soil.</title>
        <authorList>
            <person name="Choi L."/>
        </authorList>
    </citation>
    <scope>NUCLEOTIDE SEQUENCE [LARGE SCALE GENOMIC DNA]</scope>
    <source>
        <strain evidence="2 3">ZR32</strain>
    </source>
</reference>
<dbReference type="RefSeq" id="WP_114004062.1">
    <property type="nucleotide sequence ID" value="NZ_QGDC01000002.1"/>
</dbReference>
<evidence type="ECO:0008006" key="4">
    <source>
        <dbReference type="Google" id="ProtNLM"/>
    </source>
</evidence>
<evidence type="ECO:0000313" key="2">
    <source>
        <dbReference type="EMBL" id="RCH56025.1"/>
    </source>
</evidence>